<dbReference type="STRING" id="1849047.A0A3D8SS47"/>
<dbReference type="EMBL" id="PDLM01000001">
    <property type="protein sequence ID" value="RDW89001.1"/>
    <property type="molecule type" value="Genomic_DNA"/>
</dbReference>
<feature type="compositionally biased region" description="Low complexity" evidence="2">
    <location>
        <begin position="378"/>
        <end position="413"/>
    </location>
</feature>
<evidence type="ECO:0000256" key="1">
    <source>
        <dbReference type="ARBA" id="ARBA00008903"/>
    </source>
</evidence>
<evidence type="ECO:0000256" key="2">
    <source>
        <dbReference type="SAM" id="MobiDB-lite"/>
    </source>
</evidence>
<reference evidence="3 4" key="1">
    <citation type="journal article" date="2018" name="IMA Fungus">
        <title>IMA Genome-F 9: Draft genome sequence of Annulohypoxylon stygium, Aspergillus mulundensis, Berkeleyomyces basicola (syn. Thielaviopsis basicola), Ceratocystis smalleyi, two Cercospora beticola strains, Coleophoma cylindrospora, Fusarium fracticaudum, Phialophora cf. hyalina, and Morchella septimelata.</title>
        <authorList>
            <person name="Wingfield B.D."/>
            <person name="Bills G.F."/>
            <person name="Dong Y."/>
            <person name="Huang W."/>
            <person name="Nel W.J."/>
            <person name="Swalarsk-Parry B.S."/>
            <person name="Vaghefi N."/>
            <person name="Wilken P.M."/>
            <person name="An Z."/>
            <person name="de Beer Z.W."/>
            <person name="De Vos L."/>
            <person name="Chen L."/>
            <person name="Duong T.A."/>
            <person name="Gao Y."/>
            <person name="Hammerbacher A."/>
            <person name="Kikkert J.R."/>
            <person name="Li Y."/>
            <person name="Li H."/>
            <person name="Li K."/>
            <person name="Li Q."/>
            <person name="Liu X."/>
            <person name="Ma X."/>
            <person name="Naidoo K."/>
            <person name="Pethybridge S.J."/>
            <person name="Sun J."/>
            <person name="Steenkamp E.T."/>
            <person name="van der Nest M.A."/>
            <person name="van Wyk S."/>
            <person name="Wingfield M.J."/>
            <person name="Xiong C."/>
            <person name="Yue Q."/>
            <person name="Zhang X."/>
        </authorList>
    </citation>
    <scope>NUCLEOTIDE SEQUENCE [LARGE SCALE GENOMIC DNA]</scope>
    <source>
        <strain evidence="3 4">BP6252</strain>
    </source>
</reference>
<sequence length="482" mass="51734">MPLTVLSDANIKSLLQDLTHDDLITFQKSLRSALHEYSTGTQDEGCCALHQPKRTALTSGNGTTTLFMPSASSGGIGMKVVTLATPGSEKASAGQTCPQGALTLMDTSGTPFGFLNAEEVTAFRTALASSLLVARRRTVKTLTVYGAGKQAFWHVRLALLLRGSTIKTVNFINRTFSDRARDLLKGFYAIDMKIKESEGWATTKFGILTPGYGEFSRLEKDHLRAADIIFTTTPSTDPLFDHTILTNTEGRKKGRLIIAIGSYKPNMIELPTELLTQATKVHGSGHHFHKHAEEGGVVVVDTLDACLKEAGEIIQSGLSPQQLVEIGELVMLQDEPQSSSSSLDLSDSPIESFSKLDLQPENGGKSLAHVFRENSMESARTGSTSTGATSSGSRSVSRKSSFSGSHSRSGSFLGLGKKSGSVFSNSSKEKAQTSEEDKMSRWLCHGNVIYKSVGMGLMDLIVGADLVRLANEKGVGVTIDSF</sequence>
<name>A0A3D8SS47_9HELO</name>
<protein>
    <submittedName>
        <fullName evidence="3">NAD(P)-binding protein-5</fullName>
    </submittedName>
</protein>
<dbReference type="OrthoDB" id="41492at2759"/>
<comment type="similarity">
    <text evidence="1">Belongs to the ornithine cyclodeaminase/mu-crystallin family.</text>
</comment>
<dbReference type="PANTHER" id="PTHR13812">
    <property type="entry name" value="KETIMINE REDUCTASE MU-CRYSTALLIN"/>
    <property type="match status" value="1"/>
</dbReference>
<dbReference type="Gene3D" id="3.40.50.720">
    <property type="entry name" value="NAD(P)-binding Rossmann-like Domain"/>
    <property type="match status" value="1"/>
</dbReference>
<organism evidence="3 4">
    <name type="scientific">Coleophoma cylindrospora</name>
    <dbReference type="NCBI Taxonomy" id="1849047"/>
    <lineage>
        <taxon>Eukaryota</taxon>
        <taxon>Fungi</taxon>
        <taxon>Dikarya</taxon>
        <taxon>Ascomycota</taxon>
        <taxon>Pezizomycotina</taxon>
        <taxon>Leotiomycetes</taxon>
        <taxon>Helotiales</taxon>
        <taxon>Dermateaceae</taxon>
        <taxon>Coleophoma</taxon>
    </lineage>
</organism>
<comment type="caution">
    <text evidence="3">The sequence shown here is derived from an EMBL/GenBank/DDBJ whole genome shotgun (WGS) entry which is preliminary data.</text>
</comment>
<dbReference type="GO" id="GO:0005737">
    <property type="term" value="C:cytoplasm"/>
    <property type="evidence" value="ECO:0007669"/>
    <property type="project" value="TreeGrafter"/>
</dbReference>
<dbReference type="PANTHER" id="PTHR13812:SF19">
    <property type="entry name" value="KETIMINE REDUCTASE MU-CRYSTALLIN"/>
    <property type="match status" value="1"/>
</dbReference>
<evidence type="ECO:0000313" key="3">
    <source>
        <dbReference type="EMBL" id="RDW89001.1"/>
    </source>
</evidence>
<evidence type="ECO:0000313" key="4">
    <source>
        <dbReference type="Proteomes" id="UP000256645"/>
    </source>
</evidence>
<keyword evidence="4" id="KW-1185">Reference proteome</keyword>
<gene>
    <name evidence="3" type="ORF">BP6252_01033</name>
</gene>
<dbReference type="AlphaFoldDB" id="A0A3D8SS47"/>
<dbReference type="InterPro" id="IPR036291">
    <property type="entry name" value="NAD(P)-bd_dom_sf"/>
</dbReference>
<dbReference type="SUPFAM" id="SSF51735">
    <property type="entry name" value="NAD(P)-binding Rossmann-fold domains"/>
    <property type="match status" value="1"/>
</dbReference>
<proteinExistence type="inferred from homology"/>
<feature type="region of interest" description="Disordered" evidence="2">
    <location>
        <begin position="376"/>
        <end position="413"/>
    </location>
</feature>
<dbReference type="Proteomes" id="UP000256645">
    <property type="component" value="Unassembled WGS sequence"/>
</dbReference>
<dbReference type="Pfam" id="PF02423">
    <property type="entry name" value="OCD_Mu_crystall"/>
    <property type="match status" value="1"/>
</dbReference>
<dbReference type="InterPro" id="IPR003462">
    <property type="entry name" value="ODC_Mu_crystall"/>
</dbReference>
<dbReference type="FunFam" id="3.40.50.720:FF:000577">
    <property type="entry name" value="Proline utilization protein PrnX, putative"/>
    <property type="match status" value="1"/>
</dbReference>
<accession>A0A3D8SS47</accession>